<protein>
    <recommendedName>
        <fullName evidence="4">Yip1 domain-containing protein</fullName>
    </recommendedName>
</protein>
<proteinExistence type="predicted"/>
<keyword evidence="1" id="KW-0812">Transmembrane</keyword>
<evidence type="ECO:0000313" key="2">
    <source>
        <dbReference type="EMBL" id="OOC10313.1"/>
    </source>
</evidence>
<dbReference type="STRING" id="252474.B1A74_06665"/>
<keyword evidence="1" id="KW-0472">Membrane</keyword>
<evidence type="ECO:0000313" key="3">
    <source>
        <dbReference type="Proteomes" id="UP000189177"/>
    </source>
</evidence>
<dbReference type="AlphaFoldDB" id="A0A1V2ZZP6"/>
<dbReference type="EMBL" id="MUZR01000018">
    <property type="protein sequence ID" value="OOC10313.1"/>
    <property type="molecule type" value="Genomic_DNA"/>
</dbReference>
<evidence type="ECO:0008006" key="4">
    <source>
        <dbReference type="Google" id="ProtNLM"/>
    </source>
</evidence>
<organism evidence="2 3">
    <name type="scientific">Thioalkalivibrio halophilus</name>
    <dbReference type="NCBI Taxonomy" id="252474"/>
    <lineage>
        <taxon>Bacteria</taxon>
        <taxon>Pseudomonadati</taxon>
        <taxon>Pseudomonadota</taxon>
        <taxon>Gammaproteobacteria</taxon>
        <taxon>Chromatiales</taxon>
        <taxon>Ectothiorhodospiraceae</taxon>
        <taxon>Thioalkalivibrio</taxon>
    </lineage>
</organism>
<reference evidence="2 3" key="1">
    <citation type="submission" date="2017-02" db="EMBL/GenBank/DDBJ databases">
        <title>Genomic diversity within the haloalkaliphilic genus Thioalkalivibrio.</title>
        <authorList>
            <person name="Ahn A.-C."/>
            <person name="Meier-Kolthoff J."/>
            <person name="Overmars L."/>
            <person name="Richter M."/>
            <person name="Woyke T."/>
            <person name="Sorokin D.Y."/>
            <person name="Muyzer G."/>
        </authorList>
    </citation>
    <scope>NUCLEOTIDE SEQUENCE [LARGE SCALE GENOMIC DNA]</scope>
    <source>
        <strain evidence="2 3">HL17</strain>
    </source>
</reference>
<feature type="transmembrane region" description="Helical" evidence="1">
    <location>
        <begin position="82"/>
        <end position="104"/>
    </location>
</feature>
<feature type="transmembrane region" description="Helical" evidence="1">
    <location>
        <begin position="147"/>
        <end position="170"/>
    </location>
</feature>
<comment type="caution">
    <text evidence="2">The sequence shown here is derived from an EMBL/GenBank/DDBJ whole genome shotgun (WGS) entry which is preliminary data.</text>
</comment>
<dbReference type="OrthoDB" id="6717649at2"/>
<sequence length="172" mass="17758">MNGLLVMLDILRARRGPQDLPADPALAVFWTGVAVAVGLAIGVPMYGATAALVMNLVDVAVLFGFVALALRFQGFVGRQVQTFTAMVGTGAILGLLMALLTLVAPIDPEAGEAPPLAVLGMLLLLGWLLFVYGHILHQALELSNRMAGVVIALGFVLISSVITQGVAGAVTA</sequence>
<feature type="transmembrane region" description="Helical" evidence="1">
    <location>
        <begin position="20"/>
        <end position="43"/>
    </location>
</feature>
<accession>A0A1V2ZZP6</accession>
<evidence type="ECO:0000256" key="1">
    <source>
        <dbReference type="SAM" id="Phobius"/>
    </source>
</evidence>
<dbReference type="Proteomes" id="UP000189177">
    <property type="component" value="Unassembled WGS sequence"/>
</dbReference>
<dbReference type="RefSeq" id="WP_018869822.1">
    <property type="nucleotide sequence ID" value="NZ_MUZR01000018.1"/>
</dbReference>
<name>A0A1V2ZZP6_9GAMM</name>
<feature type="transmembrane region" description="Helical" evidence="1">
    <location>
        <begin position="49"/>
        <end position="70"/>
    </location>
</feature>
<gene>
    <name evidence="2" type="ORF">B1A74_06665</name>
</gene>
<feature type="transmembrane region" description="Helical" evidence="1">
    <location>
        <begin position="116"/>
        <end position="135"/>
    </location>
</feature>
<keyword evidence="1" id="KW-1133">Transmembrane helix</keyword>
<keyword evidence="3" id="KW-1185">Reference proteome</keyword>